<proteinExistence type="predicted"/>
<organism evidence="3 4">
    <name type="scientific">Sphingomonas hominis</name>
    <dbReference type="NCBI Taxonomy" id="2741495"/>
    <lineage>
        <taxon>Bacteria</taxon>
        <taxon>Pseudomonadati</taxon>
        <taxon>Pseudomonadota</taxon>
        <taxon>Alphaproteobacteria</taxon>
        <taxon>Sphingomonadales</taxon>
        <taxon>Sphingomonadaceae</taxon>
        <taxon>Sphingomonas</taxon>
    </lineage>
</organism>
<evidence type="ECO:0000259" key="2">
    <source>
        <dbReference type="Pfam" id="PF20434"/>
    </source>
</evidence>
<dbReference type="PANTHER" id="PTHR48081">
    <property type="entry name" value="AB HYDROLASE SUPERFAMILY PROTEIN C4A8.06C"/>
    <property type="match status" value="1"/>
</dbReference>
<evidence type="ECO:0000313" key="4">
    <source>
        <dbReference type="Proteomes" id="UP000621447"/>
    </source>
</evidence>
<dbReference type="RefSeq" id="WP_174193605.1">
    <property type="nucleotide sequence ID" value="NZ_JABULH010000002.1"/>
</dbReference>
<feature type="domain" description="BD-FAE-like" evidence="2">
    <location>
        <begin position="59"/>
        <end position="245"/>
    </location>
</feature>
<sequence length="301" mass="32527">MIWRWLVGGVAALTLAAAAIYLFVPAPRVLSWLDAAVGGGRGVELVGDAVRFGRDRQTLDVWRPAATAMGKRPVIVFIYGGGWANGDRRSYAFAARAFARAGFVVVVPDYRKVPTVRFPAFVQDGAAAVRWVRDHVADYGGDPERVALAGHSAGAYNAVMLALDRRWLRAEGVDPAIVKAAVGLSGPYDFYPFDKPRSRAAMLGVTDPMATQPISFARAAAPPLLLVTSSRDTQVRPYNAYHLFERVKAAGGRAKLVEHDGLSHENVVMALSVPFRRLAPVLEESVSFIDAAMGRGEPIVK</sequence>
<dbReference type="GO" id="GO:0016787">
    <property type="term" value="F:hydrolase activity"/>
    <property type="evidence" value="ECO:0007669"/>
    <property type="project" value="UniProtKB-KW"/>
</dbReference>
<protein>
    <submittedName>
        <fullName evidence="3">Alpha/beta hydrolase</fullName>
    </submittedName>
</protein>
<keyword evidence="4" id="KW-1185">Reference proteome</keyword>
<dbReference type="InterPro" id="IPR029058">
    <property type="entry name" value="AB_hydrolase_fold"/>
</dbReference>
<comment type="caution">
    <text evidence="3">The sequence shown here is derived from an EMBL/GenBank/DDBJ whole genome shotgun (WGS) entry which is preliminary data.</text>
</comment>
<dbReference type="PANTHER" id="PTHR48081:SF33">
    <property type="entry name" value="KYNURENINE FORMAMIDASE"/>
    <property type="match status" value="1"/>
</dbReference>
<dbReference type="SUPFAM" id="SSF53474">
    <property type="entry name" value="alpha/beta-Hydrolases"/>
    <property type="match status" value="1"/>
</dbReference>
<dbReference type="Pfam" id="PF20434">
    <property type="entry name" value="BD-FAE"/>
    <property type="match status" value="1"/>
</dbReference>
<evidence type="ECO:0000256" key="1">
    <source>
        <dbReference type="ARBA" id="ARBA00022801"/>
    </source>
</evidence>
<evidence type="ECO:0000313" key="3">
    <source>
        <dbReference type="EMBL" id="NTS65073.1"/>
    </source>
</evidence>
<reference evidence="3 4" key="1">
    <citation type="submission" date="2020-06" db="EMBL/GenBank/DDBJ databases">
        <title>Sphingomonas hominis sp. nov., a member of the Sphingomonas, isolated from the hair of a 22-year-old girl.</title>
        <authorList>
            <person name="Zhang D.-F."/>
            <person name="Cui X.-W."/>
        </authorList>
    </citation>
    <scope>NUCLEOTIDE SEQUENCE [LARGE SCALE GENOMIC DNA]</scope>
    <source>
        <strain evidence="3 4">HHU CXW</strain>
    </source>
</reference>
<name>A0ABX2JEZ0_9SPHN</name>
<dbReference type="InterPro" id="IPR049492">
    <property type="entry name" value="BD-FAE-like_dom"/>
</dbReference>
<dbReference type="InterPro" id="IPR050300">
    <property type="entry name" value="GDXG_lipolytic_enzyme"/>
</dbReference>
<dbReference type="Gene3D" id="3.40.50.1820">
    <property type="entry name" value="alpha/beta hydrolase"/>
    <property type="match status" value="1"/>
</dbReference>
<gene>
    <name evidence="3" type="ORF">HRV97_07840</name>
</gene>
<dbReference type="EMBL" id="JABULH010000002">
    <property type="protein sequence ID" value="NTS65073.1"/>
    <property type="molecule type" value="Genomic_DNA"/>
</dbReference>
<dbReference type="Proteomes" id="UP000621447">
    <property type="component" value="Unassembled WGS sequence"/>
</dbReference>
<accession>A0ABX2JEZ0</accession>
<keyword evidence="1 3" id="KW-0378">Hydrolase</keyword>